<dbReference type="InterPro" id="IPR045759">
    <property type="entry name" value="Ap4A_phos1/2_N"/>
</dbReference>
<protein>
    <submittedName>
        <fullName evidence="4">Phosphorylase</fullName>
    </submittedName>
</protein>
<dbReference type="GO" id="GO:0003877">
    <property type="term" value="F:ATP:ADP adenylyltransferase activity"/>
    <property type="evidence" value="ECO:0007669"/>
    <property type="project" value="InterPro"/>
</dbReference>
<dbReference type="PANTHER" id="PTHR38420:SF1">
    <property type="entry name" value="PUTATIVE (AFU_ORTHOLOGUE AFUA_5G14690)-RELATED"/>
    <property type="match status" value="1"/>
</dbReference>
<dbReference type="PIRSF" id="PIRSF000846">
    <property type="entry name" value="ATP_adenylyltr"/>
    <property type="match status" value="1"/>
</dbReference>
<evidence type="ECO:0000256" key="1">
    <source>
        <dbReference type="PIRSR" id="PIRSR000846-1"/>
    </source>
</evidence>
<feature type="domain" description="Ap4A phosphorylase 1/2 N-terminal" evidence="3">
    <location>
        <begin position="4"/>
        <end position="178"/>
    </location>
</feature>
<dbReference type="Pfam" id="PF09830">
    <property type="entry name" value="ATP_transf"/>
    <property type="match status" value="1"/>
</dbReference>
<dbReference type="OrthoDB" id="421767at2"/>
<dbReference type="KEGG" id="tvl:FAZ95_33210"/>
<dbReference type="InterPro" id="IPR019200">
    <property type="entry name" value="ATP_adenylylTrfase_C"/>
</dbReference>
<feature type="active site" description="Nucleophile" evidence="1">
    <location>
        <position position="156"/>
    </location>
</feature>
<dbReference type="EMBL" id="CP040078">
    <property type="protein sequence ID" value="QCP53860.1"/>
    <property type="molecule type" value="Genomic_DNA"/>
</dbReference>
<sequence length="307" mass="33414">METARQLQPGTLWPALCKQTAHALRCGALQPIASDERLIEDAGVRFIVREVSSLARKDQARPAPAARSAASPPVNPFLPHDPNLFVADVSDTHFALLNKFNVIDHHLLIVTRSFIRQETPLNAADFAAWFACLAEFDGLGFYNSGSEAGASQPHKHLQIVPLPLGTSGLRLPIEPLLNTARLQGTIGTIPGLPFRHAFATLDPASVRYPDAGRIAEARYRALLDAVQRQTAPANGETPSQLPYNLLVTPSWMLLVPRSAERVESVAVNALGFAGSLFVRDAAQRQTIERLGPMNVLCRVAFAPDEDR</sequence>
<reference evidence="4 5" key="1">
    <citation type="submission" date="2019-05" db="EMBL/GenBank/DDBJ databases">
        <title>Burkholderia sp. DHOD12, isolated from subtropical forest soil.</title>
        <authorList>
            <person name="Gao Z.-H."/>
            <person name="Qiu L.-H."/>
        </authorList>
    </citation>
    <scope>NUCLEOTIDE SEQUENCE [LARGE SCALE GENOMIC DNA]</scope>
    <source>
        <strain evidence="4 5">DHOD12</strain>
    </source>
</reference>
<dbReference type="InterPro" id="IPR043171">
    <property type="entry name" value="Ap4A_phos1/2-like"/>
</dbReference>
<dbReference type="InterPro" id="IPR009163">
    <property type="entry name" value="Ap4A_phos1/2"/>
</dbReference>
<dbReference type="SUPFAM" id="SSF54197">
    <property type="entry name" value="HIT-like"/>
    <property type="match status" value="1"/>
</dbReference>
<evidence type="ECO:0000313" key="5">
    <source>
        <dbReference type="Proteomes" id="UP000298656"/>
    </source>
</evidence>
<evidence type="ECO:0000259" key="2">
    <source>
        <dbReference type="Pfam" id="PF09830"/>
    </source>
</evidence>
<evidence type="ECO:0000259" key="3">
    <source>
        <dbReference type="Pfam" id="PF19327"/>
    </source>
</evidence>
<gene>
    <name evidence="4" type="ORF">FAZ95_33210</name>
</gene>
<dbReference type="GO" id="GO:0005524">
    <property type="term" value="F:ATP binding"/>
    <property type="evidence" value="ECO:0007669"/>
    <property type="project" value="InterPro"/>
</dbReference>
<keyword evidence="5" id="KW-1185">Reference proteome</keyword>
<dbReference type="Proteomes" id="UP000298656">
    <property type="component" value="Chromosome 2"/>
</dbReference>
<evidence type="ECO:0000313" key="4">
    <source>
        <dbReference type="EMBL" id="QCP53860.1"/>
    </source>
</evidence>
<dbReference type="RefSeq" id="WP_137336629.1">
    <property type="nucleotide sequence ID" value="NZ_CP040078.1"/>
</dbReference>
<organism evidence="4 5">
    <name type="scientific">Trinickia violacea</name>
    <dbReference type="NCBI Taxonomy" id="2571746"/>
    <lineage>
        <taxon>Bacteria</taxon>
        <taxon>Pseudomonadati</taxon>
        <taxon>Pseudomonadota</taxon>
        <taxon>Betaproteobacteria</taxon>
        <taxon>Burkholderiales</taxon>
        <taxon>Burkholderiaceae</taxon>
        <taxon>Trinickia</taxon>
    </lineage>
</organism>
<feature type="domain" description="ATP adenylyltransferase C-terminal" evidence="2">
    <location>
        <begin position="191"/>
        <end position="301"/>
    </location>
</feature>
<accession>A0A4V1EII2</accession>
<dbReference type="InterPro" id="IPR036265">
    <property type="entry name" value="HIT-like_sf"/>
</dbReference>
<dbReference type="GO" id="GO:0009117">
    <property type="term" value="P:nucleotide metabolic process"/>
    <property type="evidence" value="ECO:0007669"/>
    <property type="project" value="InterPro"/>
</dbReference>
<dbReference type="Pfam" id="PF19327">
    <property type="entry name" value="Ap4A_phos_N"/>
    <property type="match status" value="1"/>
</dbReference>
<dbReference type="AlphaFoldDB" id="A0A4V1EII2"/>
<proteinExistence type="predicted"/>
<dbReference type="Gene3D" id="3.30.428.70">
    <property type="match status" value="1"/>
</dbReference>
<name>A0A4V1EII2_9BURK</name>
<dbReference type="PANTHER" id="PTHR38420">
    <property type="entry name" value="AP-4-A PHOSPHORYLASE II"/>
    <property type="match status" value="1"/>
</dbReference>